<proteinExistence type="predicted"/>
<reference evidence="1 2" key="1">
    <citation type="submission" date="2022-03" db="EMBL/GenBank/DDBJ databases">
        <title>Ignatzschineria rhizosphaerae HR5S32.</title>
        <authorList>
            <person name="Sun J.Q."/>
            <person name="Feng J.Y."/>
        </authorList>
    </citation>
    <scope>NUCLEOTIDE SEQUENCE [LARGE SCALE GENOMIC DNA]</scope>
    <source>
        <strain evidence="1 2">HR5S32</strain>
    </source>
</reference>
<evidence type="ECO:0000313" key="2">
    <source>
        <dbReference type="Proteomes" id="UP000829542"/>
    </source>
</evidence>
<dbReference type="Pfam" id="PF05944">
    <property type="entry name" value="Phage_term_smal"/>
    <property type="match status" value="1"/>
</dbReference>
<dbReference type="EMBL" id="CP093379">
    <property type="protein sequence ID" value="UNM96084.1"/>
    <property type="molecule type" value="Genomic_DNA"/>
</dbReference>
<keyword evidence="2" id="KW-1185">Reference proteome</keyword>
<organism evidence="1 2">
    <name type="scientific">Ignatzschineria rhizosphaerae</name>
    <dbReference type="NCBI Taxonomy" id="2923279"/>
    <lineage>
        <taxon>Bacteria</taxon>
        <taxon>Pseudomonadati</taxon>
        <taxon>Pseudomonadota</taxon>
        <taxon>Gammaproteobacteria</taxon>
        <taxon>Cardiobacteriales</taxon>
        <taxon>Ignatzschineriaceae</taxon>
        <taxon>Ignatzschineria</taxon>
    </lineage>
</organism>
<gene>
    <name evidence="1" type="primary">gpM</name>
    <name evidence="1" type="ORF">MMG00_12920</name>
</gene>
<name>A0ABY3WZL4_9GAMM</name>
<dbReference type="InterPro" id="IPR010270">
    <property type="entry name" value="Phage_P2_GpM"/>
</dbReference>
<accession>A0ABY3WZL4</accession>
<dbReference type="RefSeq" id="WP_242149002.1">
    <property type="nucleotide sequence ID" value="NZ_CP093379.1"/>
</dbReference>
<protein>
    <submittedName>
        <fullName evidence="1">Phage terminase small subunit</fullName>
    </submittedName>
</protein>
<sequence>MPHRIKKMREAIAAQTSAAVAETQSTNPILAELEGNLRGDILEMKSMESMQHRHFAKKYKVPKYMHYVSGIVAQDVAVNDPITRMMLVWSADAMLIDEFIQIARYMVKFDIPMPEGFKVSVQTFITDSAKTMTAHDGNDQFKAITATQAEEIYQIIASIEAPEQQPNDQSYAKFLRELGKKVEALKSKASFQRAKEYYEKALELDQKVGAKNDLERVNKQLNDSEKVPK</sequence>
<evidence type="ECO:0000313" key="1">
    <source>
        <dbReference type="EMBL" id="UNM96084.1"/>
    </source>
</evidence>
<dbReference type="Proteomes" id="UP000829542">
    <property type="component" value="Chromosome"/>
</dbReference>